<organism evidence="2">
    <name type="scientific">marine sediment metagenome</name>
    <dbReference type="NCBI Taxonomy" id="412755"/>
    <lineage>
        <taxon>unclassified sequences</taxon>
        <taxon>metagenomes</taxon>
        <taxon>ecological metagenomes</taxon>
    </lineage>
</organism>
<feature type="domain" description="4Fe-4S ferredoxin-type" evidence="1">
    <location>
        <begin position="42"/>
        <end position="71"/>
    </location>
</feature>
<name>A0A0F9NG23_9ZZZZ</name>
<reference evidence="2" key="1">
    <citation type="journal article" date="2015" name="Nature">
        <title>Complex archaea that bridge the gap between prokaryotes and eukaryotes.</title>
        <authorList>
            <person name="Spang A."/>
            <person name="Saw J.H."/>
            <person name="Jorgensen S.L."/>
            <person name="Zaremba-Niedzwiedzka K."/>
            <person name="Martijn J."/>
            <person name="Lind A.E."/>
            <person name="van Eijk R."/>
            <person name="Schleper C."/>
            <person name="Guy L."/>
            <person name="Ettema T.J."/>
        </authorList>
    </citation>
    <scope>NUCLEOTIDE SEQUENCE</scope>
</reference>
<feature type="domain" description="4Fe-4S ferredoxin-type" evidence="1">
    <location>
        <begin position="13"/>
        <end position="40"/>
    </location>
</feature>
<evidence type="ECO:0000313" key="2">
    <source>
        <dbReference type="EMBL" id="KKM80317.1"/>
    </source>
</evidence>
<dbReference type="InterPro" id="IPR017900">
    <property type="entry name" value="4Fe4S_Fe_S_CS"/>
</dbReference>
<dbReference type="SUPFAM" id="SSF54862">
    <property type="entry name" value="4Fe-4S ferredoxins"/>
    <property type="match status" value="1"/>
</dbReference>
<protein>
    <recommendedName>
        <fullName evidence="1">4Fe-4S ferredoxin-type domain-containing protein</fullName>
    </recommendedName>
</protein>
<dbReference type="EMBL" id="LAZR01008204">
    <property type="protein sequence ID" value="KKM80317.1"/>
    <property type="molecule type" value="Genomic_DNA"/>
</dbReference>
<dbReference type="PROSITE" id="PS51379">
    <property type="entry name" value="4FE4S_FER_2"/>
    <property type="match status" value="2"/>
</dbReference>
<dbReference type="PROSITE" id="PS00198">
    <property type="entry name" value="4FE4S_FER_1"/>
    <property type="match status" value="1"/>
</dbReference>
<evidence type="ECO:0000259" key="1">
    <source>
        <dbReference type="PROSITE" id="PS51379"/>
    </source>
</evidence>
<proteinExistence type="predicted"/>
<dbReference type="AlphaFoldDB" id="A0A0F9NG23"/>
<dbReference type="PANTHER" id="PTHR43122">
    <property type="entry name" value="FERREDOXIN SUBUNIT OF PYRUVATE:FLAVODOXIN OXIDOREDUCTASE-RELATED"/>
    <property type="match status" value="1"/>
</dbReference>
<sequence>MCEPLGRYKEKFVPVQINQDLCLKCERCLQACTAKAIYFKHGVRLVDYSKCRACLNCVQVCPRNAIQVTSIEVNEQVVSIKIDSEKCNLCEECISDDSNFCPKNLFYRGKVNIYEDQEEYGIKFKYREISKCQGCLKRTILCSEKAIRPIKFNA</sequence>
<dbReference type="PANTHER" id="PTHR43122:SF1">
    <property type="entry name" value="IRON-SULFUR-BINDING PROTEIN"/>
    <property type="match status" value="1"/>
</dbReference>
<dbReference type="Gene3D" id="3.30.70.20">
    <property type="match status" value="2"/>
</dbReference>
<dbReference type="InterPro" id="IPR017896">
    <property type="entry name" value="4Fe4S_Fe-S-bd"/>
</dbReference>
<comment type="caution">
    <text evidence="2">The sequence shown here is derived from an EMBL/GenBank/DDBJ whole genome shotgun (WGS) entry which is preliminary data.</text>
</comment>
<dbReference type="Pfam" id="PF13237">
    <property type="entry name" value="Fer4_10"/>
    <property type="match status" value="1"/>
</dbReference>
<gene>
    <name evidence="2" type="ORF">LCGC14_1341030</name>
</gene>
<accession>A0A0F9NG23</accession>